<evidence type="ECO:0000313" key="21">
    <source>
        <dbReference type="Proteomes" id="UP001273209"/>
    </source>
</evidence>
<keyword evidence="8 17" id="KW-0436">Ligase</keyword>
<dbReference type="Gene3D" id="3.90.190.20">
    <property type="entry name" value="Mur ligase, C-terminal domain"/>
    <property type="match status" value="1"/>
</dbReference>
<evidence type="ECO:0000256" key="7">
    <source>
        <dbReference type="ARBA" id="ARBA00022563"/>
    </source>
</evidence>
<evidence type="ECO:0000256" key="14">
    <source>
        <dbReference type="ARBA" id="ARBA00023128"/>
    </source>
</evidence>
<dbReference type="GeneID" id="87924102"/>
<dbReference type="InterPro" id="IPR036565">
    <property type="entry name" value="Mur-like_cat_sf"/>
</dbReference>
<evidence type="ECO:0000256" key="4">
    <source>
        <dbReference type="ARBA" id="ARBA00005150"/>
    </source>
</evidence>
<evidence type="ECO:0000256" key="13">
    <source>
        <dbReference type="ARBA" id="ARBA00022842"/>
    </source>
</evidence>
<evidence type="ECO:0000256" key="8">
    <source>
        <dbReference type="ARBA" id="ARBA00022598"/>
    </source>
</evidence>
<evidence type="ECO:0000256" key="15">
    <source>
        <dbReference type="ARBA" id="ARBA00023136"/>
    </source>
</evidence>
<keyword evidence="13 19" id="KW-0460">Magnesium</keyword>
<dbReference type="GO" id="GO:0004326">
    <property type="term" value="F:tetrahydrofolylpolyglutamate synthase activity"/>
    <property type="evidence" value="ECO:0007669"/>
    <property type="project" value="UniProtKB-EC"/>
</dbReference>
<dbReference type="SUPFAM" id="SSF53244">
    <property type="entry name" value="MurD-like peptide ligases, peptide-binding domain"/>
    <property type="match status" value="1"/>
</dbReference>
<evidence type="ECO:0000256" key="5">
    <source>
        <dbReference type="ARBA" id="ARBA00008276"/>
    </source>
</evidence>
<dbReference type="InterPro" id="IPR001645">
    <property type="entry name" value="Folylpolyglutamate_synth"/>
</dbReference>
<dbReference type="AlphaFoldDB" id="A0AAE1IL29"/>
<evidence type="ECO:0000256" key="1">
    <source>
        <dbReference type="ARBA" id="ARBA00004273"/>
    </source>
</evidence>
<keyword evidence="15" id="KW-0472">Membrane</keyword>
<accession>A0AAE1IL29</accession>
<dbReference type="Proteomes" id="UP001273209">
    <property type="component" value="Unassembled WGS sequence"/>
</dbReference>
<dbReference type="GO" id="GO:0005743">
    <property type="term" value="C:mitochondrial inner membrane"/>
    <property type="evidence" value="ECO:0007669"/>
    <property type="project" value="UniProtKB-SubCell"/>
</dbReference>
<evidence type="ECO:0000256" key="10">
    <source>
        <dbReference type="ARBA" id="ARBA00022741"/>
    </source>
</evidence>
<dbReference type="EC" id="6.3.2.17" evidence="17"/>
<dbReference type="GO" id="GO:0006730">
    <property type="term" value="P:one-carbon metabolic process"/>
    <property type="evidence" value="ECO:0007669"/>
    <property type="project" value="UniProtKB-KW"/>
</dbReference>
<dbReference type="PROSITE" id="PS01012">
    <property type="entry name" value="FOLYLPOLYGLU_SYNT_2"/>
    <property type="match status" value="1"/>
</dbReference>
<keyword evidence="6" id="KW-0963">Cytoplasm</keyword>
<comment type="cofactor">
    <cofactor evidence="17">
        <name>a monovalent cation</name>
        <dbReference type="ChEBI" id="CHEBI:60242"/>
    </cofactor>
    <text evidence="17">A monovalent cation.</text>
</comment>
<evidence type="ECO:0000256" key="2">
    <source>
        <dbReference type="ARBA" id="ARBA00004305"/>
    </source>
</evidence>
<comment type="pathway">
    <text evidence="4 17">Cofactor biosynthesis; tetrahydrofolylpolyglutamate biosynthesis.</text>
</comment>
<dbReference type="GO" id="GO:0005829">
    <property type="term" value="C:cytosol"/>
    <property type="evidence" value="ECO:0007669"/>
    <property type="project" value="TreeGrafter"/>
</dbReference>
<evidence type="ECO:0000256" key="3">
    <source>
        <dbReference type="ARBA" id="ARBA00004496"/>
    </source>
</evidence>
<dbReference type="Gene3D" id="3.40.1190.10">
    <property type="entry name" value="Mur-like, catalytic domain"/>
    <property type="match status" value="1"/>
</dbReference>
<evidence type="ECO:0000256" key="18">
    <source>
        <dbReference type="PIRSR" id="PIRSR038895-1"/>
    </source>
</evidence>
<dbReference type="GO" id="GO:0046872">
    <property type="term" value="F:metal ion binding"/>
    <property type="evidence" value="ECO:0007669"/>
    <property type="project" value="UniProtKB-KW"/>
</dbReference>
<keyword evidence="12 18" id="KW-0067">ATP-binding</keyword>
<organism evidence="20 21">
    <name type="scientific">Trichoderma aggressivum f. europaeum</name>
    <dbReference type="NCBI Taxonomy" id="173218"/>
    <lineage>
        <taxon>Eukaryota</taxon>
        <taxon>Fungi</taxon>
        <taxon>Dikarya</taxon>
        <taxon>Ascomycota</taxon>
        <taxon>Pezizomycotina</taxon>
        <taxon>Sordariomycetes</taxon>
        <taxon>Hypocreomycetidae</taxon>
        <taxon>Hypocreales</taxon>
        <taxon>Hypocreaceae</taxon>
        <taxon>Trichoderma</taxon>
    </lineage>
</organism>
<feature type="binding site" evidence="19">
    <location>
        <position position="122"/>
    </location>
    <ligand>
        <name>Mg(2+)</name>
        <dbReference type="ChEBI" id="CHEBI:18420"/>
        <label>1</label>
    </ligand>
</feature>
<dbReference type="PIRSF" id="PIRSF038895">
    <property type="entry name" value="FPGS"/>
    <property type="match status" value="1"/>
</dbReference>
<evidence type="ECO:0000256" key="9">
    <source>
        <dbReference type="ARBA" id="ARBA00022723"/>
    </source>
</evidence>
<evidence type="ECO:0000313" key="20">
    <source>
        <dbReference type="EMBL" id="KAK4084446.1"/>
    </source>
</evidence>
<evidence type="ECO:0000256" key="12">
    <source>
        <dbReference type="ARBA" id="ARBA00022840"/>
    </source>
</evidence>
<gene>
    <name evidence="20" type="ORF">Triagg1_926</name>
</gene>
<dbReference type="PANTHER" id="PTHR11136">
    <property type="entry name" value="FOLYLPOLYGLUTAMATE SYNTHASE-RELATED"/>
    <property type="match status" value="1"/>
</dbReference>
<comment type="similarity">
    <text evidence="5 17">Belongs to the folylpolyglutamate synthase family.</text>
</comment>
<keyword evidence="10 18" id="KW-0547">Nucleotide-binding</keyword>
<name>A0AAE1IL29_9HYPO</name>
<reference evidence="20" key="1">
    <citation type="submission" date="2023-11" db="EMBL/GenBank/DDBJ databases">
        <title>The genome sequences of three competitors of mushroom-forming fungi.</title>
        <authorList>
            <person name="Beijen E."/>
            <person name="Ohm R.A."/>
        </authorList>
    </citation>
    <scope>NUCLEOTIDE SEQUENCE</scope>
    <source>
        <strain evidence="20">CBS 100526</strain>
    </source>
</reference>
<comment type="catalytic activity">
    <reaction evidence="16 17">
        <text>(6S)-5,6,7,8-tetrahydrofolyl-(gamma-L-Glu)(n) + L-glutamate + ATP = (6S)-5,6,7,8-tetrahydrofolyl-(gamma-L-Glu)(n+1) + ADP + phosphate + H(+)</text>
        <dbReference type="Rhea" id="RHEA:10580"/>
        <dbReference type="Rhea" id="RHEA-COMP:14738"/>
        <dbReference type="Rhea" id="RHEA-COMP:14740"/>
        <dbReference type="ChEBI" id="CHEBI:15378"/>
        <dbReference type="ChEBI" id="CHEBI:29985"/>
        <dbReference type="ChEBI" id="CHEBI:30616"/>
        <dbReference type="ChEBI" id="CHEBI:43474"/>
        <dbReference type="ChEBI" id="CHEBI:141005"/>
        <dbReference type="ChEBI" id="CHEBI:456216"/>
        <dbReference type="EC" id="6.3.2.17"/>
    </reaction>
</comment>
<evidence type="ECO:0000256" key="11">
    <source>
        <dbReference type="ARBA" id="ARBA00022792"/>
    </source>
</evidence>
<dbReference type="InterPro" id="IPR023600">
    <property type="entry name" value="Folylpolyglutamate_synth_euk"/>
</dbReference>
<dbReference type="GO" id="GO:0005759">
    <property type="term" value="C:mitochondrial matrix"/>
    <property type="evidence" value="ECO:0007669"/>
    <property type="project" value="UniProtKB-SubCell"/>
</dbReference>
<comment type="function">
    <text evidence="17">Catalyzes conversion of folates to polyglutamate derivatives allowing concentration of folate compounds in the cell and the intracellular retention of these cofactors, which are important substrates for most of the folate-dependent enzymes that are involved in one-carbon transfer reactions involved in purine, pyrimidine and amino acid synthesis.</text>
</comment>
<sequence length="503" mass="55462">MARGYEDALEKLALLQSNRIITSLFEAPEKKTSQDLDEVVIPEKKTSQDLNEVVIPEKKTPQDLNAAAIPEMMAWLRRAGYTPQDLARMRHIHVAGTKGKGSTCAYATDMLAKYRTVGTYTSPHLVNVRERIAINGVAVSRDVFTAAFFEIWDRLTEAAVKDGMAAVDAEGAASKPFYFRFLTIVAWHVFLKQGIEDVVIECGIGGEYDSTNVLPAEAVSAAVVTQLGIDHVAMLGDTVEKIAWHKAGILKPGVKGFTMKLRDQPGVMDVLRKRTAEKNAELVEVEDDDVERWGGVSGILKGDFQKRNQALAVMAVREHLGMGQGKLEDIPQKMVEGLQEAKLRGRCEVVNDGGAEWLLDGAHTKDSLEEVAKWSVQSHLGSDESLILIFNQQERNITQLLGGFVETAKREAGREDVFQHALFTRNELAKPADGEERDVLVQEQAADKMRNLVPGCDVKIFDNTLDAVAEARRLARGQDESRKKVLVTGSLHLVGSILQVLEP</sequence>
<dbReference type="NCBIfam" id="TIGR01499">
    <property type="entry name" value="folC"/>
    <property type="match status" value="1"/>
</dbReference>
<proteinExistence type="inferred from homology"/>
<keyword evidence="14" id="KW-0496">Mitochondrion</keyword>
<protein>
    <recommendedName>
        <fullName evidence="17">Folylpolyglutamate synthase</fullName>
        <ecNumber evidence="17">6.3.2.17</ecNumber>
    </recommendedName>
    <alternativeName>
        <fullName evidence="17">Folylpoly-gamma-glutamate synthetase</fullName>
    </alternativeName>
    <alternativeName>
        <fullName evidence="17">Tetrahydrofolylpolyglutamate synthase</fullName>
    </alternativeName>
</protein>
<evidence type="ECO:0000256" key="6">
    <source>
        <dbReference type="ARBA" id="ARBA00022490"/>
    </source>
</evidence>
<feature type="binding site" evidence="18">
    <location>
        <position position="360"/>
    </location>
    <ligand>
        <name>ATP</name>
        <dbReference type="ChEBI" id="CHEBI:30616"/>
    </ligand>
</feature>
<dbReference type="GO" id="GO:0005524">
    <property type="term" value="F:ATP binding"/>
    <property type="evidence" value="ECO:0007669"/>
    <property type="project" value="UniProtKB-KW"/>
</dbReference>
<keyword evidence="7 17" id="KW-0554">One-carbon metabolism</keyword>
<dbReference type="PANTHER" id="PTHR11136:SF5">
    <property type="entry name" value="FOLYLPOLYGLUTAMATE SYNTHASE, MITOCHONDRIAL"/>
    <property type="match status" value="1"/>
</dbReference>
<comment type="subcellular location">
    <subcellularLocation>
        <location evidence="3">Cytoplasm</location>
    </subcellularLocation>
    <subcellularLocation>
        <location evidence="1">Mitochondrion inner membrane</location>
    </subcellularLocation>
    <subcellularLocation>
        <location evidence="2">Mitochondrion matrix</location>
    </subcellularLocation>
</comment>
<dbReference type="RefSeq" id="XP_062760150.1">
    <property type="nucleotide sequence ID" value="XM_062902783.1"/>
</dbReference>
<dbReference type="EMBL" id="JAWRVG010000002">
    <property type="protein sequence ID" value="KAK4084446.1"/>
    <property type="molecule type" value="Genomic_DNA"/>
</dbReference>
<dbReference type="InterPro" id="IPR036615">
    <property type="entry name" value="Mur_ligase_C_dom_sf"/>
</dbReference>
<keyword evidence="9 19" id="KW-0479">Metal-binding</keyword>
<keyword evidence="21" id="KW-1185">Reference proteome</keyword>
<dbReference type="SUPFAM" id="SSF53623">
    <property type="entry name" value="MurD-like peptide ligases, catalytic domain"/>
    <property type="match status" value="1"/>
</dbReference>
<evidence type="ECO:0000256" key="16">
    <source>
        <dbReference type="ARBA" id="ARBA00047493"/>
    </source>
</evidence>
<feature type="binding site" evidence="19">
    <location>
        <position position="201"/>
    </location>
    <ligand>
        <name>Mg(2+)</name>
        <dbReference type="ChEBI" id="CHEBI:18420"/>
        <label>1</label>
    </ligand>
</feature>
<feature type="binding site" evidence="19">
    <location>
        <position position="231"/>
    </location>
    <ligand>
        <name>Mg(2+)</name>
        <dbReference type="ChEBI" id="CHEBI:18420"/>
        <label>1</label>
    </ligand>
</feature>
<evidence type="ECO:0000256" key="17">
    <source>
        <dbReference type="PIRNR" id="PIRNR038895"/>
    </source>
</evidence>
<feature type="binding site" evidence="18">
    <location>
        <position position="346"/>
    </location>
    <ligand>
        <name>ATP</name>
        <dbReference type="ChEBI" id="CHEBI:30616"/>
    </ligand>
</feature>
<evidence type="ECO:0000256" key="19">
    <source>
        <dbReference type="PIRSR" id="PIRSR038895-2"/>
    </source>
</evidence>
<keyword evidence="11" id="KW-0999">Mitochondrion inner membrane</keyword>
<dbReference type="InterPro" id="IPR018109">
    <property type="entry name" value="Folylpolyglutamate_synth_CS"/>
</dbReference>
<comment type="caution">
    <text evidence="20">The sequence shown here is derived from an EMBL/GenBank/DDBJ whole genome shotgun (WGS) entry which is preliminary data.</text>
</comment>